<dbReference type="GO" id="GO:0009330">
    <property type="term" value="C:DNA topoisomerase type II (double strand cut, ATP-hydrolyzing) complex"/>
    <property type="evidence" value="ECO:0007669"/>
    <property type="project" value="TreeGrafter"/>
</dbReference>
<gene>
    <name evidence="9" type="ORF">INP51_08180</name>
</gene>
<evidence type="ECO:0000313" key="10">
    <source>
        <dbReference type="Proteomes" id="UP000593601"/>
    </source>
</evidence>
<keyword evidence="10" id="KW-1185">Reference proteome</keyword>
<dbReference type="InterPro" id="IPR013758">
    <property type="entry name" value="Topo_IIA_A/C_ab"/>
</dbReference>
<dbReference type="GO" id="GO:0005737">
    <property type="term" value="C:cytoplasm"/>
    <property type="evidence" value="ECO:0007669"/>
    <property type="project" value="TreeGrafter"/>
</dbReference>
<dbReference type="Gene3D" id="2.120.10.90">
    <property type="entry name" value="DNA gyrase/topoisomerase IV, subunit A, C-terminal"/>
    <property type="match status" value="1"/>
</dbReference>
<keyword evidence="6 7" id="KW-0413">Isomerase</keyword>
<evidence type="ECO:0000256" key="2">
    <source>
        <dbReference type="ARBA" id="ARBA00008263"/>
    </source>
</evidence>
<evidence type="ECO:0000256" key="1">
    <source>
        <dbReference type="ARBA" id="ARBA00000185"/>
    </source>
</evidence>
<comment type="similarity">
    <text evidence="2">Belongs to the type II topoisomerase GyrA/ParC subunit family.</text>
</comment>
<reference evidence="9 10" key="1">
    <citation type="submission" date="2020-10" db="EMBL/GenBank/DDBJ databases">
        <title>Blautia liquoris sp.nov., isolated from the mud in a fermentation cellar used for the production of Chinese strong-flavoured liquor.</title>
        <authorList>
            <person name="Lu L."/>
        </authorList>
    </citation>
    <scope>NUCLEOTIDE SEQUENCE [LARGE SCALE GENOMIC DNA]</scope>
    <source>
        <strain evidence="9 10">LZLJ-3</strain>
    </source>
</reference>
<dbReference type="InterPro" id="IPR035516">
    <property type="entry name" value="Gyrase/topoIV_suA_C"/>
</dbReference>
<name>A0A7M2RCH2_9FIRM</name>
<dbReference type="Gene3D" id="3.90.199.10">
    <property type="entry name" value="Topoisomerase II, domain 5"/>
    <property type="match status" value="1"/>
</dbReference>
<dbReference type="GO" id="GO:0003677">
    <property type="term" value="F:DNA binding"/>
    <property type="evidence" value="ECO:0007669"/>
    <property type="project" value="UniProtKB-UniRule"/>
</dbReference>
<dbReference type="Gene3D" id="1.10.268.10">
    <property type="entry name" value="Topoisomerase, domain 3"/>
    <property type="match status" value="1"/>
</dbReference>
<dbReference type="SMART" id="SM00434">
    <property type="entry name" value="TOP4c"/>
    <property type="match status" value="1"/>
</dbReference>
<dbReference type="InterPro" id="IPR002205">
    <property type="entry name" value="Topo_IIA_dom_A"/>
</dbReference>
<dbReference type="KEGG" id="bliq:INP51_08180"/>
<dbReference type="NCBIfam" id="NF004044">
    <property type="entry name" value="PRK05561.1"/>
    <property type="match status" value="1"/>
</dbReference>
<dbReference type="InterPro" id="IPR013760">
    <property type="entry name" value="Topo_IIA-like_dom_sf"/>
</dbReference>
<dbReference type="SUPFAM" id="SSF101904">
    <property type="entry name" value="GyrA/ParC C-terminal domain-like"/>
    <property type="match status" value="1"/>
</dbReference>
<dbReference type="PANTHER" id="PTHR43493">
    <property type="entry name" value="DNA GYRASE/TOPOISOMERASE SUBUNIT A"/>
    <property type="match status" value="1"/>
</dbReference>
<evidence type="ECO:0000259" key="8">
    <source>
        <dbReference type="PROSITE" id="PS52040"/>
    </source>
</evidence>
<dbReference type="Gene3D" id="3.30.1360.40">
    <property type="match status" value="1"/>
</dbReference>
<dbReference type="Proteomes" id="UP000593601">
    <property type="component" value="Chromosome"/>
</dbReference>
<feature type="domain" description="Topo IIA-type catalytic" evidence="8">
    <location>
        <begin position="31"/>
        <end position="521"/>
    </location>
</feature>
<dbReference type="InterPro" id="IPR006691">
    <property type="entry name" value="GyrA/parC_rep"/>
</dbReference>
<proteinExistence type="inferred from homology"/>
<dbReference type="RefSeq" id="WP_193734397.1">
    <property type="nucleotide sequence ID" value="NZ_CP063304.1"/>
</dbReference>
<evidence type="ECO:0000313" key="9">
    <source>
        <dbReference type="EMBL" id="QOV18035.1"/>
    </source>
</evidence>
<dbReference type="PROSITE" id="PS52040">
    <property type="entry name" value="TOPO_IIA"/>
    <property type="match status" value="1"/>
</dbReference>
<dbReference type="AlphaFoldDB" id="A0A7M2RCH2"/>
<accession>A0A7M2RCH2</accession>
<dbReference type="GO" id="GO:0006265">
    <property type="term" value="P:DNA topological change"/>
    <property type="evidence" value="ECO:0007669"/>
    <property type="project" value="UniProtKB-UniRule"/>
</dbReference>
<organism evidence="9 10">
    <name type="scientific">Blautia liquoris</name>
    <dbReference type="NCBI Taxonomy" id="2779518"/>
    <lineage>
        <taxon>Bacteria</taxon>
        <taxon>Bacillati</taxon>
        <taxon>Bacillota</taxon>
        <taxon>Clostridia</taxon>
        <taxon>Lachnospirales</taxon>
        <taxon>Lachnospiraceae</taxon>
        <taxon>Blautia</taxon>
    </lineage>
</organism>
<feature type="active site" description="O-(5'-phospho-DNA)-tyrosine intermediate" evidence="7">
    <location>
        <position position="119"/>
    </location>
</feature>
<dbReference type="GO" id="GO:0034335">
    <property type="term" value="F:DNA negative supercoiling activity"/>
    <property type="evidence" value="ECO:0007669"/>
    <property type="project" value="UniProtKB-ARBA"/>
</dbReference>
<evidence type="ECO:0000256" key="6">
    <source>
        <dbReference type="ARBA" id="ARBA00023235"/>
    </source>
</evidence>
<keyword evidence="5 7" id="KW-0238">DNA-binding</keyword>
<protein>
    <recommendedName>
        <fullName evidence="3">DNA topoisomerase (ATP-hydrolyzing)</fullName>
        <ecNumber evidence="3">5.6.2.2</ecNumber>
    </recommendedName>
</protein>
<dbReference type="InterPro" id="IPR013757">
    <property type="entry name" value="Topo_IIA_A_a_sf"/>
</dbReference>
<sequence length="745" mass="84910">MDEQIIKTEYSELMQKSYIDYAMSVIVARALPDVRDGLKPVQRRTLYDMQELGIFYDRPYRKCARIVGDTMGKYHPHGDSSIYEALVVLAQDFKKGRTLVDGHGNFGSIEGDGAAAMRYTEARLEKITQEVYLKDMDKDVIDFIPNFDETEKEPEVLPVRIPNLLVNGADGIAVGMATNIPPHNLGEVADAVKAYMKDQNITTRELMKYIKGPDFPTGGVIANKDELEQIYESGSGKIKIRGKISIEKGKAGKQYFVITEIPYTMIGANIGKFLNDVANLVDSKKTSDIIDISNQSSKEGIRIVLELRKGADIEYLTSLLYKKTRLEDTFGVNMLAVTDGRPEVLSLKKIIEHHVDFQFETCTRKYQNLLAKEMDKKEVQEGLIKAYDVIDLIIEILRGSKSQKQVKECLTMGKTEGIKFKTKSSEKAAKKLIFTTRQAQAILEMRLYRLIGLELEALIKEHDETLARISRYEDILNNYDSMASVIMDDLDSIKKEFGRKRRTKIENSEEIVLKEAEIEETEIVFLMDRFGYAKTIDCATYERNKESADTENKFIFSCMNTDKICIFTDLGKMHSFKVLDLPCGKFRDKGIPIDNICKYDSSKEQMVFVSNLKNITDRELIFVSRNSMCKVVKGSEFNVSKKTIAATKLADDDDRLILVGIFDESDYLVLQSEEGYFLRFLANEVPEKKKTAIGVRGMRLGKDDFISHGYLLANRIEYKIDYKDKKLSLNRLKLAKRDNRGTKKQ</sequence>
<dbReference type="EC" id="5.6.2.2" evidence="3"/>
<evidence type="ECO:0000256" key="4">
    <source>
        <dbReference type="ARBA" id="ARBA00023029"/>
    </source>
</evidence>
<dbReference type="SUPFAM" id="SSF56719">
    <property type="entry name" value="Type II DNA topoisomerase"/>
    <property type="match status" value="1"/>
</dbReference>
<dbReference type="InterPro" id="IPR050220">
    <property type="entry name" value="Type_II_DNA_Topoisomerases"/>
</dbReference>
<dbReference type="GO" id="GO:0005524">
    <property type="term" value="F:ATP binding"/>
    <property type="evidence" value="ECO:0007669"/>
    <property type="project" value="InterPro"/>
</dbReference>
<keyword evidence="4 7" id="KW-0799">Topoisomerase</keyword>
<dbReference type="Pfam" id="PF00521">
    <property type="entry name" value="DNA_topoisoIV"/>
    <property type="match status" value="1"/>
</dbReference>
<evidence type="ECO:0000256" key="7">
    <source>
        <dbReference type="PROSITE-ProRule" id="PRU01384"/>
    </source>
</evidence>
<evidence type="ECO:0000256" key="3">
    <source>
        <dbReference type="ARBA" id="ARBA00012895"/>
    </source>
</evidence>
<comment type="catalytic activity">
    <reaction evidence="1 7">
        <text>ATP-dependent breakage, passage and rejoining of double-stranded DNA.</text>
        <dbReference type="EC" id="5.6.2.2"/>
    </reaction>
</comment>
<dbReference type="PANTHER" id="PTHR43493:SF5">
    <property type="entry name" value="DNA GYRASE SUBUNIT A, CHLOROPLASTIC_MITOCHONDRIAL"/>
    <property type="match status" value="1"/>
</dbReference>
<evidence type="ECO:0000256" key="5">
    <source>
        <dbReference type="ARBA" id="ARBA00023125"/>
    </source>
</evidence>
<dbReference type="Pfam" id="PF03989">
    <property type="entry name" value="DNA_gyraseA_C"/>
    <property type="match status" value="2"/>
</dbReference>
<dbReference type="EMBL" id="CP063304">
    <property type="protein sequence ID" value="QOV18035.1"/>
    <property type="molecule type" value="Genomic_DNA"/>
</dbReference>
<dbReference type="CDD" id="cd00187">
    <property type="entry name" value="TOP4c"/>
    <property type="match status" value="1"/>
</dbReference>